<dbReference type="EMBL" id="AP024270">
    <property type="protein sequence ID" value="BCP67051.1"/>
    <property type="molecule type" value="Genomic_DNA"/>
</dbReference>
<dbReference type="Proteomes" id="UP000596099">
    <property type="component" value="Chromosome"/>
</dbReference>
<reference evidence="2" key="1">
    <citation type="submission" date="2021-01" db="EMBL/GenBank/DDBJ databases">
        <title>Complete Genome Sequence of Thermus thermophilus Strain HB5018, Isolated from Mine Onsen Hot Spring.</title>
        <authorList>
            <person name="Miyazaki K."/>
            <person name="Moriya T."/>
            <person name="Nemoto N."/>
            <person name="Oshima T."/>
            <person name="Yura K."/>
            <person name="Bessho Y."/>
        </authorList>
    </citation>
    <scope>NUCLEOTIDE SEQUENCE [LARGE SCALE GENOMIC DNA]</scope>
    <source>
        <strain evidence="2">HB5018</strain>
    </source>
</reference>
<accession>A0A7R7TF61</accession>
<proteinExistence type="predicted"/>
<organism evidence="1 2">
    <name type="scientific">Thermus thermophilus</name>
    <dbReference type="NCBI Taxonomy" id="274"/>
    <lineage>
        <taxon>Bacteria</taxon>
        <taxon>Thermotogati</taxon>
        <taxon>Deinococcota</taxon>
        <taxon>Deinococci</taxon>
        <taxon>Thermales</taxon>
        <taxon>Thermaceae</taxon>
        <taxon>Thermus</taxon>
    </lineage>
</organism>
<protein>
    <submittedName>
        <fullName evidence="1">Uncharacterized protein</fullName>
    </submittedName>
</protein>
<dbReference type="RefSeq" id="WP_201350981.1">
    <property type="nucleotide sequence ID" value="NZ_AP024270.1"/>
</dbReference>
<evidence type="ECO:0000313" key="2">
    <source>
        <dbReference type="Proteomes" id="UP000596099"/>
    </source>
</evidence>
<dbReference type="AlphaFoldDB" id="A0A7R7TF61"/>
<name>A0A7R7TF61_THETH</name>
<sequence>MGMASDLLERLSEDLEVLSLHTRAYLDEFGTLLCYLEGGRGGGTTLLHAPYTEALPVLQALNGLAFRGRVLLALDPSPLSPTLEGLPLTGPTRAPLEHLLRRHRPDRLLLAFYGQGLGRGFPGGKETEAGWRPLEAEGAPLHLRVRSPTGLLYPERRAYPAWESPPLPVDLPEAEGPYLGGVGRALGVPTYGVGLVDLKASLEALFRLF</sequence>
<evidence type="ECO:0000313" key="1">
    <source>
        <dbReference type="EMBL" id="BCP67051.1"/>
    </source>
</evidence>
<gene>
    <name evidence="1" type="ORF">TthHB5018_19850</name>
</gene>